<evidence type="ECO:0000256" key="1">
    <source>
        <dbReference type="SAM" id="Phobius"/>
    </source>
</evidence>
<feature type="transmembrane region" description="Helical" evidence="1">
    <location>
        <begin position="5"/>
        <end position="25"/>
    </location>
</feature>
<keyword evidence="1" id="KW-1133">Transmembrane helix</keyword>
<keyword evidence="1" id="KW-0812">Transmembrane</keyword>
<accession>A0A2K9V9N9</accession>
<name>A0A2K9V9N9_9VIRU</name>
<feature type="transmembrane region" description="Helical" evidence="1">
    <location>
        <begin position="85"/>
        <end position="102"/>
    </location>
</feature>
<dbReference type="EMBL" id="MG779386">
    <property type="protein sequence ID" value="AUV58904.1"/>
    <property type="molecule type" value="Genomic_DNA"/>
</dbReference>
<organism evidence="2">
    <name type="scientific">Bandra megavirus</name>
    <dbReference type="NCBI Taxonomy" id="2071566"/>
    <lineage>
        <taxon>Viruses</taxon>
        <taxon>Varidnaviria</taxon>
        <taxon>Bamfordvirae</taxon>
        <taxon>Nucleocytoviricota</taxon>
        <taxon>Megaviricetes</taxon>
        <taxon>Imitervirales</taxon>
        <taxon>Mimiviridae</taxon>
        <taxon>Megamimivirinae</taxon>
        <taxon>Megavirus</taxon>
    </lineage>
</organism>
<feature type="transmembrane region" description="Helical" evidence="1">
    <location>
        <begin position="58"/>
        <end position="79"/>
    </location>
</feature>
<dbReference type="SUPFAM" id="SSF103481">
    <property type="entry name" value="Multidrug resistance efflux transporter EmrE"/>
    <property type="match status" value="1"/>
</dbReference>
<reference evidence="2" key="1">
    <citation type="submission" date="2018-01" db="EMBL/GenBank/DDBJ databases">
        <title>Draft genome sequence of Bandra megavirus.</title>
        <authorList>
            <person name="Chatterjee A."/>
            <person name="Yadav R."/>
            <person name="Kondabagil K."/>
        </authorList>
    </citation>
    <scope>NUCLEOTIDE SEQUENCE</scope>
    <source>
        <strain evidence="2">KK-1</strain>
    </source>
</reference>
<proteinExistence type="predicted"/>
<sequence>MNNWILYILTAIVAAIPLFMIQKYIDTNNYLFLLVSVLLYLILIALYIAILKGNQMSVIYPLTKILSIVIVVAFGYLFFGNKLCTKQVIGIIIGIVGIYLLCSA</sequence>
<protein>
    <submittedName>
        <fullName evidence="2">Uncharacterized protein</fullName>
    </submittedName>
</protein>
<evidence type="ECO:0000313" key="2">
    <source>
        <dbReference type="EMBL" id="AUV58904.1"/>
    </source>
</evidence>
<feature type="transmembrane region" description="Helical" evidence="1">
    <location>
        <begin position="31"/>
        <end position="51"/>
    </location>
</feature>
<dbReference type="InterPro" id="IPR037185">
    <property type="entry name" value="EmrE-like"/>
</dbReference>
<keyword evidence="1" id="KW-0472">Membrane</keyword>
<dbReference type="Gene3D" id="1.10.3730.20">
    <property type="match status" value="1"/>
</dbReference>